<accession>A0ABR6RAL4</accession>
<dbReference type="SUPFAM" id="SSF54523">
    <property type="entry name" value="Pili subunits"/>
    <property type="match status" value="1"/>
</dbReference>
<protein>
    <submittedName>
        <fullName evidence="5">Type IV pilus assembly protein PilA</fullName>
    </submittedName>
</protein>
<dbReference type="Pfam" id="PF00114">
    <property type="entry name" value="Pilin"/>
    <property type="match status" value="1"/>
</dbReference>
<name>A0ABR6RAL4_9BURK</name>
<reference evidence="5 6" key="1">
    <citation type="submission" date="2020-08" db="EMBL/GenBank/DDBJ databases">
        <title>Functional genomics of gut bacteria from endangered species of beetles.</title>
        <authorList>
            <person name="Carlos-Shanley C."/>
        </authorList>
    </citation>
    <scope>NUCLEOTIDE SEQUENCE [LARGE SCALE GENOMIC DNA]</scope>
    <source>
        <strain evidence="5 6">S00124</strain>
    </source>
</reference>
<dbReference type="PROSITE" id="PS00409">
    <property type="entry name" value="PROKAR_NTER_METHYL"/>
    <property type="match status" value="1"/>
</dbReference>
<comment type="caution">
    <text evidence="5">The sequence shown here is derived from an EMBL/GenBank/DDBJ whole genome shotgun (WGS) entry which is preliminary data.</text>
</comment>
<dbReference type="NCBIfam" id="TIGR02532">
    <property type="entry name" value="IV_pilin_GFxxxE"/>
    <property type="match status" value="1"/>
</dbReference>
<organism evidence="5 6">
    <name type="scientific">Comamonas odontotermitis</name>
    <dbReference type="NCBI Taxonomy" id="379895"/>
    <lineage>
        <taxon>Bacteria</taxon>
        <taxon>Pseudomonadati</taxon>
        <taxon>Pseudomonadota</taxon>
        <taxon>Betaproteobacteria</taxon>
        <taxon>Burkholderiales</taxon>
        <taxon>Comamonadaceae</taxon>
        <taxon>Comamonas</taxon>
    </lineage>
</organism>
<keyword evidence="4" id="KW-0812">Transmembrane</keyword>
<evidence type="ECO:0000256" key="2">
    <source>
        <dbReference type="ARBA" id="ARBA00022481"/>
    </source>
</evidence>
<sequence>MSKKQARIYRLKWKLIGGFTLIELMVVVAIVGILAAIALPQYQSFTIRTKASEGLVLASDAKMAVAEAYSGGISGIADRRAEYNARSISSKYVASIQISNDAGQITITYLGNSNNGLAAINGKTLILTPSISGAILNGQSGDIDWACASNSKIIATSRGLPASTGTIDASYVPSECK</sequence>
<feature type="transmembrane region" description="Helical" evidence="4">
    <location>
        <begin position="21"/>
        <end position="42"/>
    </location>
</feature>
<keyword evidence="6" id="KW-1185">Reference proteome</keyword>
<gene>
    <name evidence="5" type="ORF">HNP33_000248</name>
</gene>
<evidence type="ECO:0000256" key="1">
    <source>
        <dbReference type="ARBA" id="ARBA00005233"/>
    </source>
</evidence>
<dbReference type="InterPro" id="IPR012902">
    <property type="entry name" value="N_methyl_site"/>
</dbReference>
<evidence type="ECO:0000256" key="4">
    <source>
        <dbReference type="SAM" id="Phobius"/>
    </source>
</evidence>
<evidence type="ECO:0000313" key="5">
    <source>
        <dbReference type="EMBL" id="MBB6576200.1"/>
    </source>
</evidence>
<keyword evidence="2" id="KW-0488">Methylation</keyword>
<dbReference type="Gene3D" id="3.30.700.10">
    <property type="entry name" value="Glycoprotein, Type 4 Pilin"/>
    <property type="match status" value="1"/>
</dbReference>
<keyword evidence="4" id="KW-0472">Membrane</keyword>
<dbReference type="Pfam" id="PF07963">
    <property type="entry name" value="N_methyl"/>
    <property type="match status" value="1"/>
</dbReference>
<dbReference type="InterPro" id="IPR001082">
    <property type="entry name" value="Pilin"/>
</dbReference>
<evidence type="ECO:0000256" key="3">
    <source>
        <dbReference type="RuleBase" id="RU000389"/>
    </source>
</evidence>
<dbReference type="Proteomes" id="UP000562492">
    <property type="component" value="Unassembled WGS sequence"/>
</dbReference>
<evidence type="ECO:0000313" key="6">
    <source>
        <dbReference type="Proteomes" id="UP000562492"/>
    </source>
</evidence>
<keyword evidence="4" id="KW-1133">Transmembrane helix</keyword>
<comment type="similarity">
    <text evidence="1 3">Belongs to the N-Me-Phe pilin family.</text>
</comment>
<dbReference type="InterPro" id="IPR045584">
    <property type="entry name" value="Pilin-like"/>
</dbReference>
<dbReference type="RefSeq" id="WP_184704417.1">
    <property type="nucleotide sequence ID" value="NZ_JACHKZ010000001.1"/>
</dbReference>
<dbReference type="EMBL" id="JACHKZ010000001">
    <property type="protein sequence ID" value="MBB6576200.1"/>
    <property type="molecule type" value="Genomic_DNA"/>
</dbReference>
<proteinExistence type="inferred from homology"/>
<keyword evidence="3" id="KW-0281">Fimbrium</keyword>